<dbReference type="Gene3D" id="3.40.250.10">
    <property type="entry name" value="Rhodanese-like domain"/>
    <property type="match status" value="1"/>
</dbReference>
<dbReference type="AlphaFoldDB" id="A0A1Y1HNS1"/>
<dbReference type="InterPro" id="IPR001763">
    <property type="entry name" value="Rhodanese-like_dom"/>
</dbReference>
<reference evidence="2 3" key="1">
    <citation type="journal article" date="2014" name="Nat. Commun.">
        <title>Klebsormidium flaccidum genome reveals primary factors for plant terrestrial adaptation.</title>
        <authorList>
            <person name="Hori K."/>
            <person name="Maruyama F."/>
            <person name="Fujisawa T."/>
            <person name="Togashi T."/>
            <person name="Yamamoto N."/>
            <person name="Seo M."/>
            <person name="Sato S."/>
            <person name="Yamada T."/>
            <person name="Mori H."/>
            <person name="Tajima N."/>
            <person name="Moriyama T."/>
            <person name="Ikeuchi M."/>
            <person name="Watanabe M."/>
            <person name="Wada H."/>
            <person name="Kobayashi K."/>
            <person name="Saito M."/>
            <person name="Masuda T."/>
            <person name="Sasaki-Sekimoto Y."/>
            <person name="Mashiguchi K."/>
            <person name="Awai K."/>
            <person name="Shimojima M."/>
            <person name="Masuda S."/>
            <person name="Iwai M."/>
            <person name="Nobusawa T."/>
            <person name="Narise T."/>
            <person name="Kondo S."/>
            <person name="Saito H."/>
            <person name="Sato R."/>
            <person name="Murakawa M."/>
            <person name="Ihara Y."/>
            <person name="Oshima-Yamada Y."/>
            <person name="Ohtaka K."/>
            <person name="Satoh M."/>
            <person name="Sonobe K."/>
            <person name="Ishii M."/>
            <person name="Ohtani R."/>
            <person name="Kanamori-Sato M."/>
            <person name="Honoki R."/>
            <person name="Miyazaki D."/>
            <person name="Mochizuki H."/>
            <person name="Umetsu J."/>
            <person name="Higashi K."/>
            <person name="Shibata D."/>
            <person name="Kamiya Y."/>
            <person name="Sato N."/>
            <person name="Nakamura Y."/>
            <person name="Tabata S."/>
            <person name="Ida S."/>
            <person name="Kurokawa K."/>
            <person name="Ohta H."/>
        </authorList>
    </citation>
    <scope>NUCLEOTIDE SEQUENCE [LARGE SCALE GENOMIC DNA]</scope>
    <source>
        <strain evidence="2 3">NIES-2285</strain>
    </source>
</reference>
<dbReference type="PANTHER" id="PTHR45508:SF1">
    <property type="entry name" value="RHODANESE-LIKE DOMAIN-CONTAINING PROTEIN 9, CHLOROPLASTIC"/>
    <property type="match status" value="1"/>
</dbReference>
<dbReference type="OMA" id="QRERAYI"/>
<dbReference type="PANTHER" id="PTHR45508">
    <property type="entry name" value="RHODANESE-LIKE DOMAIN-CONTAINING PROTEIN 9, CHLOROPLASTIC"/>
    <property type="match status" value="1"/>
</dbReference>
<feature type="domain" description="Rhodanese" evidence="1">
    <location>
        <begin position="76"/>
        <end position="195"/>
    </location>
</feature>
<organism evidence="2 3">
    <name type="scientific">Klebsormidium nitens</name>
    <name type="common">Green alga</name>
    <name type="synonym">Ulothrix nitens</name>
    <dbReference type="NCBI Taxonomy" id="105231"/>
    <lineage>
        <taxon>Eukaryota</taxon>
        <taxon>Viridiplantae</taxon>
        <taxon>Streptophyta</taxon>
        <taxon>Klebsormidiophyceae</taxon>
        <taxon>Klebsormidiales</taxon>
        <taxon>Klebsormidiaceae</taxon>
        <taxon>Klebsormidium</taxon>
    </lineage>
</organism>
<dbReference type="SUPFAM" id="SSF52821">
    <property type="entry name" value="Rhodanese/Cell cycle control phosphatase"/>
    <property type="match status" value="1"/>
</dbReference>
<evidence type="ECO:0000313" key="3">
    <source>
        <dbReference type="Proteomes" id="UP000054558"/>
    </source>
</evidence>
<gene>
    <name evidence="2" type="ORF">KFL_000290420</name>
</gene>
<accession>A0A1Y1HNS1</accession>
<sequence>MAAASLTASVQSASKLSTGCRSQTARTPLDNVSSAYVGARLPRSITRGARRRSVARQGAAVAELRSINASEVPALIAEGYKVIDVRDEKQYEKAHIKNSEHVPLFVENTAMDPSTLVLRLLHNNYVGLLYGNAFTKPNPDFNSKISQYPKDQKLLLVCQEGLRSGQAADDLEDKGWAEVAFIAKGLNDIKPGVVEKAGPRELKDAGKGGISQYQQPVSIVVGSILINSFARLVTRPQRVISFDCGAPVLPRAGRPLRAADLPERRLERTG</sequence>
<proteinExistence type="predicted"/>
<protein>
    <recommendedName>
        <fullName evidence="1">Rhodanese domain-containing protein</fullName>
    </recommendedName>
</protein>
<keyword evidence="3" id="KW-1185">Reference proteome</keyword>
<evidence type="ECO:0000313" key="2">
    <source>
        <dbReference type="EMBL" id="GAQ79392.1"/>
    </source>
</evidence>
<dbReference type="Pfam" id="PF00581">
    <property type="entry name" value="Rhodanese"/>
    <property type="match status" value="1"/>
</dbReference>
<dbReference type="InterPro" id="IPR044615">
    <property type="entry name" value="STR9"/>
</dbReference>
<dbReference type="PROSITE" id="PS50206">
    <property type="entry name" value="RHODANESE_3"/>
    <property type="match status" value="1"/>
</dbReference>
<dbReference type="InterPro" id="IPR036873">
    <property type="entry name" value="Rhodanese-like_dom_sf"/>
</dbReference>
<name>A0A1Y1HNS1_KLENI</name>
<dbReference type="SMART" id="SM00450">
    <property type="entry name" value="RHOD"/>
    <property type="match status" value="1"/>
</dbReference>
<dbReference type="OrthoDB" id="566238at2759"/>
<evidence type="ECO:0000259" key="1">
    <source>
        <dbReference type="PROSITE" id="PS50206"/>
    </source>
</evidence>
<dbReference type="Proteomes" id="UP000054558">
    <property type="component" value="Unassembled WGS sequence"/>
</dbReference>
<dbReference type="EMBL" id="DF236978">
    <property type="protein sequence ID" value="GAQ79392.1"/>
    <property type="molecule type" value="Genomic_DNA"/>
</dbReference>
<dbReference type="CDD" id="cd00158">
    <property type="entry name" value="RHOD"/>
    <property type="match status" value="1"/>
</dbReference>